<reference evidence="1" key="1">
    <citation type="submission" date="2023-11" db="EMBL/GenBank/DDBJ databases">
        <authorList>
            <person name="Poullet M."/>
        </authorList>
    </citation>
    <scope>NUCLEOTIDE SEQUENCE</scope>
    <source>
        <strain evidence="1">E1834</strain>
    </source>
</reference>
<evidence type="ECO:0000313" key="2">
    <source>
        <dbReference type="Proteomes" id="UP001497535"/>
    </source>
</evidence>
<proteinExistence type="predicted"/>
<comment type="caution">
    <text evidence="1">The sequence shown here is derived from an EMBL/GenBank/DDBJ whole genome shotgun (WGS) entry which is preliminary data.</text>
</comment>
<gene>
    <name evidence="1" type="ORF">MENTE1834_LOCUS24487</name>
</gene>
<sequence length="78" mass="9103">MANVQLAVHLSERESAYFKLTLISASLNFQFIFRYPFTNIFFYLLSTPSPSLLSSIKNSNFFHYSFSPLFGLDLFLYK</sequence>
<organism evidence="1 2">
    <name type="scientific">Meloidogyne enterolobii</name>
    <name type="common">Root-knot nematode worm</name>
    <name type="synonym">Meloidogyne mayaguensis</name>
    <dbReference type="NCBI Taxonomy" id="390850"/>
    <lineage>
        <taxon>Eukaryota</taxon>
        <taxon>Metazoa</taxon>
        <taxon>Ecdysozoa</taxon>
        <taxon>Nematoda</taxon>
        <taxon>Chromadorea</taxon>
        <taxon>Rhabditida</taxon>
        <taxon>Tylenchina</taxon>
        <taxon>Tylenchomorpha</taxon>
        <taxon>Tylenchoidea</taxon>
        <taxon>Meloidogynidae</taxon>
        <taxon>Meloidogyninae</taxon>
        <taxon>Meloidogyne</taxon>
    </lineage>
</organism>
<keyword evidence="2" id="KW-1185">Reference proteome</keyword>
<protein>
    <submittedName>
        <fullName evidence="1">Uncharacterized protein</fullName>
    </submittedName>
</protein>
<name>A0ACB0ZES4_MELEN</name>
<evidence type="ECO:0000313" key="1">
    <source>
        <dbReference type="EMBL" id="CAK5077556.1"/>
    </source>
</evidence>
<dbReference type="Proteomes" id="UP001497535">
    <property type="component" value="Unassembled WGS sequence"/>
</dbReference>
<accession>A0ACB0ZES4</accession>
<dbReference type="EMBL" id="CAVMJV010000032">
    <property type="protein sequence ID" value="CAK5077556.1"/>
    <property type="molecule type" value="Genomic_DNA"/>
</dbReference>